<feature type="non-terminal residue" evidence="1">
    <location>
        <position position="202"/>
    </location>
</feature>
<keyword evidence="2" id="KW-1185">Reference proteome</keyword>
<gene>
    <name evidence="1" type="ORF">U9M48_005945</name>
</gene>
<organism evidence="1 2">
    <name type="scientific">Paspalum notatum var. saurae</name>
    <dbReference type="NCBI Taxonomy" id="547442"/>
    <lineage>
        <taxon>Eukaryota</taxon>
        <taxon>Viridiplantae</taxon>
        <taxon>Streptophyta</taxon>
        <taxon>Embryophyta</taxon>
        <taxon>Tracheophyta</taxon>
        <taxon>Spermatophyta</taxon>
        <taxon>Magnoliopsida</taxon>
        <taxon>Liliopsida</taxon>
        <taxon>Poales</taxon>
        <taxon>Poaceae</taxon>
        <taxon>PACMAD clade</taxon>
        <taxon>Panicoideae</taxon>
        <taxon>Andropogonodae</taxon>
        <taxon>Paspaleae</taxon>
        <taxon>Paspalinae</taxon>
        <taxon>Paspalum</taxon>
    </lineage>
</organism>
<dbReference type="AlphaFoldDB" id="A0AAQ3SM10"/>
<dbReference type="Proteomes" id="UP001341281">
    <property type="component" value="Chromosome 02"/>
</dbReference>
<protein>
    <submittedName>
        <fullName evidence="1">Uncharacterized protein</fullName>
    </submittedName>
</protein>
<name>A0AAQ3SM10_PASNO</name>
<accession>A0AAQ3SM10</accession>
<evidence type="ECO:0000313" key="2">
    <source>
        <dbReference type="Proteomes" id="UP001341281"/>
    </source>
</evidence>
<sequence>LRPRPGDDGTSTTQLAHPLIASAAAPHSIIEPPRHQVQAIRSLDQETTTPRSSSKARQRITVANVLPAFLRDSPWYSSSSSTAAPMVFLFLAKAQTRESRAEHERCRLVDLIRSSYLPHEDLKTREALGRAVVLRGKGAKRNELLRGALLGSKEDGSKERLVEVQPHVGEGGVDLILGSGLDGGADAGDLLLVGYGVSAAAL</sequence>
<evidence type="ECO:0000313" key="1">
    <source>
        <dbReference type="EMBL" id="WVZ55263.1"/>
    </source>
</evidence>
<reference evidence="1 2" key="1">
    <citation type="submission" date="2024-02" db="EMBL/GenBank/DDBJ databases">
        <title>High-quality chromosome-scale genome assembly of Pensacola bahiagrass (Paspalum notatum Flugge var. saurae).</title>
        <authorList>
            <person name="Vega J.M."/>
            <person name="Podio M."/>
            <person name="Orjuela J."/>
            <person name="Siena L.A."/>
            <person name="Pessino S.C."/>
            <person name="Combes M.C."/>
            <person name="Mariac C."/>
            <person name="Albertini E."/>
            <person name="Pupilli F."/>
            <person name="Ortiz J.P.A."/>
            <person name="Leblanc O."/>
        </authorList>
    </citation>
    <scope>NUCLEOTIDE SEQUENCE [LARGE SCALE GENOMIC DNA]</scope>
    <source>
        <strain evidence="1">R1</strain>
        <tissue evidence="1">Leaf</tissue>
    </source>
</reference>
<proteinExistence type="predicted"/>
<dbReference type="EMBL" id="CP144746">
    <property type="protein sequence ID" value="WVZ55263.1"/>
    <property type="molecule type" value="Genomic_DNA"/>
</dbReference>